<dbReference type="OrthoDB" id="25818at2759"/>
<dbReference type="PANTHER" id="PTHR23416">
    <property type="entry name" value="SIALIC ACID SYNTHASE-RELATED"/>
    <property type="match status" value="1"/>
</dbReference>
<dbReference type="EMBL" id="AMKT01000083">
    <property type="protein sequence ID" value="OXG12909.1"/>
    <property type="molecule type" value="Genomic_DNA"/>
</dbReference>
<sequence length="239" mass="26115">MSSIDVLFSKVKPPTPVEGEDTTQFELMVAGKPYLAMDKYLCRIRDEQAEKLCQINQTRSMEERMKLYADLVNLRGGEEGNVIINIPFTCEYGSTITFGRDIYVGHNCQFFDVCPSKLLSYPHICIIGLCLLIEPLYLVTIGDRTMIGPNCQLYTPAHPLSPEERNGLTGPEWAKPITIGKDCWLGGGVIIVPGVTIGDGVTVGAGSVVTKDVPNRCVVAGNPARIVKRIKEDGTVVAP</sequence>
<dbReference type="Gene3D" id="2.160.10.10">
    <property type="entry name" value="Hexapeptide repeat proteins"/>
    <property type="match status" value="1"/>
</dbReference>
<feature type="domain" description="Maltose/galactoside acetyltransferase" evidence="3">
    <location>
        <begin position="25"/>
        <end position="77"/>
    </location>
</feature>
<dbReference type="InterPro" id="IPR051159">
    <property type="entry name" value="Hexapeptide_acetyltransf"/>
</dbReference>
<protein>
    <submittedName>
        <fullName evidence="4">Maltose O-acetyltransferase</fullName>
    </submittedName>
</protein>
<dbReference type="PROSITE" id="PS00101">
    <property type="entry name" value="HEXAPEP_TRANSFERASES"/>
    <property type="match status" value="1"/>
</dbReference>
<dbReference type="InterPro" id="IPR001451">
    <property type="entry name" value="Hexapep"/>
</dbReference>
<dbReference type="InterPro" id="IPR011004">
    <property type="entry name" value="Trimer_LpxA-like_sf"/>
</dbReference>
<dbReference type="AlphaFoldDB" id="A0A854Q323"/>
<accession>A0A854Q323</accession>
<gene>
    <name evidence="4" type="ORF">C361_06097</name>
</gene>
<evidence type="ECO:0000256" key="2">
    <source>
        <dbReference type="ARBA" id="ARBA00022679"/>
    </source>
</evidence>
<reference evidence="4 5" key="1">
    <citation type="submission" date="2017-06" db="EMBL/GenBank/DDBJ databases">
        <title>Global population genomics of the pathogenic fungus Cryptococcus neoformans var. grubii.</title>
        <authorList>
            <person name="Cuomo C."/>
            <person name="Litvintseva A."/>
            <person name="Chen Y."/>
            <person name="Young S."/>
            <person name="Zeng Q."/>
            <person name="Chapman S."/>
            <person name="Gujja S."/>
            <person name="Saif S."/>
            <person name="Birren B."/>
        </authorList>
    </citation>
    <scope>NUCLEOTIDE SEQUENCE [LARGE SCALE GENOMIC DNA]</scope>
    <source>
        <strain evidence="4 5">Tu259-1</strain>
    </source>
</reference>
<evidence type="ECO:0000313" key="5">
    <source>
        <dbReference type="Proteomes" id="UP000199727"/>
    </source>
</evidence>
<dbReference type="SUPFAM" id="SSF51161">
    <property type="entry name" value="Trimeric LpxA-like enzymes"/>
    <property type="match status" value="1"/>
</dbReference>
<dbReference type="InterPro" id="IPR018357">
    <property type="entry name" value="Hexapep_transf_CS"/>
</dbReference>
<dbReference type="InterPro" id="IPR024688">
    <property type="entry name" value="Mac_dom"/>
</dbReference>
<dbReference type="PANTHER" id="PTHR23416:SF23">
    <property type="entry name" value="ACETYLTRANSFERASE C18B11.09C-RELATED"/>
    <property type="match status" value="1"/>
</dbReference>
<proteinExistence type="inferred from homology"/>
<dbReference type="Proteomes" id="UP000199727">
    <property type="component" value="Unassembled WGS sequence"/>
</dbReference>
<organism evidence="4 5">
    <name type="scientific">Cryptococcus neoformans Tu259-1</name>
    <dbReference type="NCBI Taxonomy" id="1230072"/>
    <lineage>
        <taxon>Eukaryota</taxon>
        <taxon>Fungi</taxon>
        <taxon>Dikarya</taxon>
        <taxon>Basidiomycota</taxon>
        <taxon>Agaricomycotina</taxon>
        <taxon>Tremellomycetes</taxon>
        <taxon>Tremellales</taxon>
        <taxon>Cryptococcaceae</taxon>
        <taxon>Cryptococcus</taxon>
        <taxon>Cryptococcus neoformans species complex</taxon>
    </lineage>
</organism>
<dbReference type="GO" id="GO:0016407">
    <property type="term" value="F:acetyltransferase activity"/>
    <property type="evidence" value="ECO:0007669"/>
    <property type="project" value="InterPro"/>
</dbReference>
<name>A0A854Q323_CRYNE</name>
<dbReference type="Pfam" id="PF12464">
    <property type="entry name" value="Mac"/>
    <property type="match status" value="1"/>
</dbReference>
<evidence type="ECO:0000313" key="4">
    <source>
        <dbReference type="EMBL" id="OXG12909.1"/>
    </source>
</evidence>
<comment type="similarity">
    <text evidence="1">Belongs to the transferase hexapeptide repeat family.</text>
</comment>
<evidence type="ECO:0000259" key="3">
    <source>
        <dbReference type="SMART" id="SM01266"/>
    </source>
</evidence>
<dbReference type="Pfam" id="PF00132">
    <property type="entry name" value="Hexapep"/>
    <property type="match status" value="1"/>
</dbReference>
<dbReference type="GO" id="GO:0008374">
    <property type="term" value="F:O-acyltransferase activity"/>
    <property type="evidence" value="ECO:0007669"/>
    <property type="project" value="TreeGrafter"/>
</dbReference>
<evidence type="ECO:0000256" key="1">
    <source>
        <dbReference type="ARBA" id="ARBA00007274"/>
    </source>
</evidence>
<comment type="caution">
    <text evidence="4">The sequence shown here is derived from an EMBL/GenBank/DDBJ whole genome shotgun (WGS) entry which is preliminary data.</text>
</comment>
<dbReference type="CDD" id="cd03357">
    <property type="entry name" value="LbH_MAT_GAT"/>
    <property type="match status" value="1"/>
</dbReference>
<dbReference type="SMART" id="SM01266">
    <property type="entry name" value="Mac"/>
    <property type="match status" value="1"/>
</dbReference>
<keyword evidence="2 4" id="KW-0808">Transferase</keyword>